<organism evidence="8 9">
    <name type="scientific">Anthropogastromicrobium aceti</name>
    <dbReference type="NCBI Taxonomy" id="2981768"/>
    <lineage>
        <taxon>Bacteria</taxon>
        <taxon>Bacillati</taxon>
        <taxon>Bacillota</taxon>
        <taxon>Clostridia</taxon>
        <taxon>Lachnospirales</taxon>
        <taxon>Lachnospiraceae</taxon>
        <taxon>Anthropogastromicrobium</taxon>
    </lineage>
</organism>
<dbReference type="InterPro" id="IPR014322">
    <property type="entry name" value="RNA_pol_sigma-B/F/G"/>
</dbReference>
<dbReference type="Proteomes" id="UP001198200">
    <property type="component" value="Unassembled WGS sequence"/>
</dbReference>
<dbReference type="PIRSF" id="PIRSF000770">
    <property type="entry name" value="RNA_pol_sigma-SigE/K"/>
    <property type="match status" value="1"/>
</dbReference>
<dbReference type="InterPro" id="IPR050239">
    <property type="entry name" value="Sigma-70_RNA_pol_init_factors"/>
</dbReference>
<dbReference type="AlphaFoldDB" id="A0AAE3E429"/>
<dbReference type="PRINTS" id="PR00046">
    <property type="entry name" value="SIGMA70FCT"/>
</dbReference>
<dbReference type="Pfam" id="PF04545">
    <property type="entry name" value="Sigma70_r4"/>
    <property type="match status" value="1"/>
</dbReference>
<evidence type="ECO:0000256" key="2">
    <source>
        <dbReference type="ARBA" id="ARBA00023082"/>
    </source>
</evidence>
<dbReference type="SUPFAM" id="SSF88946">
    <property type="entry name" value="Sigma2 domain of RNA polymerase sigma factors"/>
    <property type="match status" value="1"/>
</dbReference>
<dbReference type="PROSITE" id="PS00716">
    <property type="entry name" value="SIGMA70_2"/>
    <property type="match status" value="1"/>
</dbReference>
<dbReference type="InterPro" id="IPR007627">
    <property type="entry name" value="RNA_pol_sigma70_r2"/>
</dbReference>
<evidence type="ECO:0000313" key="8">
    <source>
        <dbReference type="EMBL" id="MCC2220937.1"/>
    </source>
</evidence>
<dbReference type="InterPro" id="IPR014284">
    <property type="entry name" value="RNA_pol_sigma-70_dom"/>
</dbReference>
<evidence type="ECO:0000259" key="7">
    <source>
        <dbReference type="PROSITE" id="PS00716"/>
    </source>
</evidence>
<dbReference type="PROSITE" id="PS00715">
    <property type="entry name" value="SIGMA70_1"/>
    <property type="match status" value="1"/>
</dbReference>
<feature type="domain" description="RNA polymerase sigma-70" evidence="6">
    <location>
        <begin position="46"/>
        <end position="59"/>
    </location>
</feature>
<evidence type="ECO:0000256" key="5">
    <source>
        <dbReference type="RuleBase" id="RU362124"/>
    </source>
</evidence>
<evidence type="ECO:0000256" key="3">
    <source>
        <dbReference type="ARBA" id="ARBA00023125"/>
    </source>
</evidence>
<protein>
    <recommendedName>
        <fullName evidence="5">RNA polymerase sigma factor</fullName>
    </recommendedName>
</protein>
<accession>A0AAE3E429</accession>
<comment type="similarity">
    <text evidence="5">Belongs to the sigma-70 factor family.</text>
</comment>
<keyword evidence="9" id="KW-1185">Reference proteome</keyword>
<comment type="function">
    <text evidence="5">Sigma factors are initiation factors that promote the attachment of RNA polymerase to specific initiation sites and are then released.</text>
</comment>
<keyword evidence="3 5" id="KW-0238">DNA-binding</keyword>
<dbReference type="InterPro" id="IPR007630">
    <property type="entry name" value="RNA_pol_sigma70_r4"/>
</dbReference>
<dbReference type="CDD" id="cd06171">
    <property type="entry name" value="Sigma70_r4"/>
    <property type="match status" value="1"/>
</dbReference>
<dbReference type="PANTHER" id="PTHR30603:SF19">
    <property type="entry name" value="RNA POLYMERASE SIGMA-F FACTOR"/>
    <property type="match status" value="1"/>
</dbReference>
<proteinExistence type="inferred from homology"/>
<sequence>MECLSKLFEQARNGNAQARDQLVLDNTGLVWSVVKKYRGRGYEQEDLFQIGCIGLMKAIDRFDQTFGVCFSTYAVPMIIGEIRRFLRDDGMIKVSRTVKETAVRARQLQAKYEAAYGIEPTVCQLASLMQIAPEELASALSSSQEVESLQKTIYQSDGNAILLEDRLESKENEQEKLVNRLALKKVMCELPDQEQKIIIMRYYSGQTQVQTAKCLGISQVQVSRIEKRVLKKMRALLEM</sequence>
<gene>
    <name evidence="8" type="ORF">LKD48_04645</name>
</gene>
<evidence type="ECO:0000256" key="1">
    <source>
        <dbReference type="ARBA" id="ARBA00023015"/>
    </source>
</evidence>
<feature type="domain" description="RNA polymerase sigma-70" evidence="7">
    <location>
        <begin position="207"/>
        <end position="233"/>
    </location>
</feature>
<dbReference type="InterPro" id="IPR013325">
    <property type="entry name" value="RNA_pol_sigma_r2"/>
</dbReference>
<evidence type="ECO:0000313" key="9">
    <source>
        <dbReference type="Proteomes" id="UP001198200"/>
    </source>
</evidence>
<dbReference type="Pfam" id="PF04542">
    <property type="entry name" value="Sigma70_r2"/>
    <property type="match status" value="1"/>
</dbReference>
<dbReference type="Gene3D" id="1.20.120.1810">
    <property type="match status" value="1"/>
</dbReference>
<evidence type="ECO:0000259" key="6">
    <source>
        <dbReference type="PROSITE" id="PS00715"/>
    </source>
</evidence>
<dbReference type="NCBIfam" id="TIGR02980">
    <property type="entry name" value="SigBFG"/>
    <property type="match status" value="1"/>
</dbReference>
<dbReference type="InterPro" id="IPR036388">
    <property type="entry name" value="WH-like_DNA-bd_sf"/>
</dbReference>
<dbReference type="InterPro" id="IPR000943">
    <property type="entry name" value="RNA_pol_sigma70"/>
</dbReference>
<dbReference type="NCBIfam" id="TIGR02937">
    <property type="entry name" value="sigma70-ECF"/>
    <property type="match status" value="1"/>
</dbReference>
<dbReference type="PANTHER" id="PTHR30603">
    <property type="entry name" value="RNA POLYMERASE SIGMA FACTOR RPO"/>
    <property type="match status" value="1"/>
</dbReference>
<name>A0AAE3E429_9FIRM</name>
<keyword evidence="4 5" id="KW-0804">Transcription</keyword>
<dbReference type="InterPro" id="IPR013324">
    <property type="entry name" value="RNA_pol_sigma_r3/r4-like"/>
</dbReference>
<evidence type="ECO:0000256" key="4">
    <source>
        <dbReference type="ARBA" id="ARBA00023163"/>
    </source>
</evidence>
<keyword evidence="2 5" id="KW-0731">Sigma factor</keyword>
<reference evidence="8 9" key="1">
    <citation type="submission" date="2021-10" db="EMBL/GenBank/DDBJ databases">
        <title>Anaerobic single-cell dispensing facilitates the cultivation of human gut bacteria.</title>
        <authorList>
            <person name="Afrizal A."/>
        </authorList>
    </citation>
    <scope>NUCLEOTIDE SEQUENCE [LARGE SCALE GENOMIC DNA]</scope>
    <source>
        <strain evidence="8 9">CLA-AA-H224</strain>
    </source>
</reference>
<dbReference type="GO" id="GO:0003677">
    <property type="term" value="F:DNA binding"/>
    <property type="evidence" value="ECO:0007669"/>
    <property type="project" value="UniProtKB-KW"/>
</dbReference>
<dbReference type="SUPFAM" id="SSF88659">
    <property type="entry name" value="Sigma3 and sigma4 domains of RNA polymerase sigma factors"/>
    <property type="match status" value="2"/>
</dbReference>
<dbReference type="GO" id="GO:0016987">
    <property type="term" value="F:sigma factor activity"/>
    <property type="evidence" value="ECO:0007669"/>
    <property type="project" value="UniProtKB-KW"/>
</dbReference>
<dbReference type="EMBL" id="JAJEQN010000008">
    <property type="protein sequence ID" value="MCC2220937.1"/>
    <property type="molecule type" value="Genomic_DNA"/>
</dbReference>
<dbReference type="GO" id="GO:0006352">
    <property type="term" value="P:DNA-templated transcription initiation"/>
    <property type="evidence" value="ECO:0007669"/>
    <property type="project" value="InterPro"/>
</dbReference>
<comment type="caution">
    <text evidence="8">The sequence shown here is derived from an EMBL/GenBank/DDBJ whole genome shotgun (WGS) entry which is preliminary data.</text>
</comment>
<keyword evidence="1 5" id="KW-0805">Transcription regulation</keyword>
<dbReference type="Gene3D" id="1.10.10.10">
    <property type="entry name" value="Winged helix-like DNA-binding domain superfamily/Winged helix DNA-binding domain"/>
    <property type="match status" value="2"/>
</dbReference>